<feature type="compositionally biased region" description="Low complexity" evidence="1">
    <location>
        <begin position="190"/>
        <end position="239"/>
    </location>
</feature>
<dbReference type="InterPro" id="IPR014020">
    <property type="entry name" value="Tensin_C2-dom"/>
</dbReference>
<dbReference type="SMART" id="SM01326">
    <property type="entry name" value="PTEN_C2"/>
    <property type="match status" value="1"/>
</dbReference>
<dbReference type="GO" id="GO:0016314">
    <property type="term" value="F:phosphatidylinositol-3,4,5-trisphosphate 3-phosphatase activity"/>
    <property type="evidence" value="ECO:0007669"/>
    <property type="project" value="TreeGrafter"/>
</dbReference>
<dbReference type="PANTHER" id="PTHR12305">
    <property type="entry name" value="PHOSPHATASE WITH HOMOLOGY TO TENSIN"/>
    <property type="match status" value="1"/>
</dbReference>
<accession>F4PGD7</accession>
<dbReference type="PANTHER" id="PTHR12305:SF60">
    <property type="entry name" value="PHOSPHATIDYLINOSITOL 3,4,5-TRISPHOSPHATE 3-PHOSPHATASE TPTE2-RELATED"/>
    <property type="match status" value="1"/>
</dbReference>
<organism evidence="3 4">
    <name type="scientific">Cavenderia fasciculata</name>
    <name type="common">Slime mold</name>
    <name type="synonym">Dictyostelium fasciculatum</name>
    <dbReference type="NCBI Taxonomy" id="261658"/>
    <lineage>
        <taxon>Eukaryota</taxon>
        <taxon>Amoebozoa</taxon>
        <taxon>Evosea</taxon>
        <taxon>Eumycetozoa</taxon>
        <taxon>Dictyostelia</taxon>
        <taxon>Acytosteliales</taxon>
        <taxon>Cavenderiaceae</taxon>
        <taxon>Cavenderia</taxon>
    </lineage>
</organism>
<dbReference type="SUPFAM" id="SSF49562">
    <property type="entry name" value="C2 domain (Calcium/lipid-binding domain, CaLB)"/>
    <property type="match status" value="1"/>
</dbReference>
<dbReference type="EMBL" id="GL883006">
    <property type="protein sequence ID" value="EGG24771.1"/>
    <property type="molecule type" value="Genomic_DNA"/>
</dbReference>
<evidence type="ECO:0000259" key="2">
    <source>
        <dbReference type="PROSITE" id="PS51182"/>
    </source>
</evidence>
<protein>
    <recommendedName>
        <fullName evidence="2">C2 tensin-type domain-containing protein</fullName>
    </recommendedName>
</protein>
<dbReference type="GO" id="GO:0005829">
    <property type="term" value="C:cytosol"/>
    <property type="evidence" value="ECO:0007669"/>
    <property type="project" value="TreeGrafter"/>
</dbReference>
<dbReference type="STRING" id="1054147.F4PGD7"/>
<dbReference type="Pfam" id="PF10409">
    <property type="entry name" value="PTEN_C2"/>
    <property type="match status" value="1"/>
</dbReference>
<gene>
    <name evidence="3" type="ORF">DFA_03015</name>
</gene>
<dbReference type="KEGG" id="dfa:DFA_03015"/>
<sequence>MQRSSIGEGVTVPSQIRYVDYINRLSTREVDISMAQQPRTLVLNRLMMRPVPRHTSGWRPTIEILNVNIPLQPVVIYSNKDSLSTPLFYSDRDPVAIIDLPPNTTLSGDILIRVYSSNEQYVSEIINSFLDKPFFRFAFHTSFINGHFIDFKKHELDESNSVMKSNIYPNDFQIRLMFSEPSQSSPPQPQQYSPQQPRQQQPPQQQQPQQQSSPQQPRQQQQQQPPQYSPQQPRQQQQQPPQPYVQSEQDNIINFNNNNNNYDSNSNNNNNGNGNGYNSNQSSPSIISQISGSYQAPNPFEQDDDL</sequence>
<proteinExistence type="predicted"/>
<feature type="region of interest" description="Disordered" evidence="1">
    <location>
        <begin position="179"/>
        <end position="306"/>
    </location>
</feature>
<reference evidence="4" key="1">
    <citation type="journal article" date="2011" name="Genome Res.">
        <title>Phylogeny-wide analysis of social amoeba genomes highlights ancient origins for complex intercellular communication.</title>
        <authorList>
            <person name="Heidel A.J."/>
            <person name="Lawal H.M."/>
            <person name="Felder M."/>
            <person name="Schilde C."/>
            <person name="Helps N.R."/>
            <person name="Tunggal B."/>
            <person name="Rivero F."/>
            <person name="John U."/>
            <person name="Schleicher M."/>
            <person name="Eichinger L."/>
            <person name="Platzer M."/>
            <person name="Noegel A.A."/>
            <person name="Schaap P."/>
            <person name="Gloeckner G."/>
        </authorList>
    </citation>
    <scope>NUCLEOTIDE SEQUENCE [LARGE SCALE GENOMIC DNA]</scope>
    <source>
        <strain evidence="4">SH3</strain>
    </source>
</reference>
<evidence type="ECO:0000313" key="3">
    <source>
        <dbReference type="EMBL" id="EGG24771.1"/>
    </source>
</evidence>
<dbReference type="RefSeq" id="XP_004362622.1">
    <property type="nucleotide sequence ID" value="XM_004362565.1"/>
</dbReference>
<evidence type="ECO:0000256" key="1">
    <source>
        <dbReference type="SAM" id="MobiDB-lite"/>
    </source>
</evidence>
<dbReference type="GeneID" id="14877228"/>
<dbReference type="InterPro" id="IPR051281">
    <property type="entry name" value="Dual-spec_lipid-protein_phosph"/>
</dbReference>
<name>F4PGD7_CACFS</name>
<dbReference type="Proteomes" id="UP000007797">
    <property type="component" value="Unassembled WGS sequence"/>
</dbReference>
<dbReference type="InterPro" id="IPR035892">
    <property type="entry name" value="C2_domain_sf"/>
</dbReference>
<keyword evidence="4" id="KW-1185">Reference proteome</keyword>
<dbReference type="PROSITE" id="PS51182">
    <property type="entry name" value="C2_TENSIN"/>
    <property type="match status" value="1"/>
</dbReference>
<dbReference type="OrthoDB" id="16692at2759"/>
<dbReference type="Gene3D" id="2.60.40.1110">
    <property type="match status" value="1"/>
</dbReference>
<dbReference type="AlphaFoldDB" id="F4PGD7"/>
<evidence type="ECO:0000313" key="4">
    <source>
        <dbReference type="Proteomes" id="UP000007797"/>
    </source>
</evidence>
<feature type="compositionally biased region" description="Low complexity" evidence="1">
    <location>
        <begin position="250"/>
        <end position="295"/>
    </location>
</feature>
<feature type="domain" description="C2 tensin-type" evidence="2">
    <location>
        <begin position="38"/>
        <end position="181"/>
    </location>
</feature>